<comment type="caution">
    <text evidence="1">The sequence shown here is derived from an EMBL/GenBank/DDBJ whole genome shotgun (WGS) entry which is preliminary data.</text>
</comment>
<sequence length="210" mass="23588">MSGSADSAYDQLCSNFKLDINDKNQDMDLGGGSGGSEIRGYGSSCVVSDWEDGGSCGGAGFSPVHDQSFEVFNHRQNHNHKLDHIYKTCPYDYCGKVVYGGSENMTLHMQSHNTQQSHIEFYKSRAIQKLKNKYGNLALEKDYNDNYVCFFYGCQSRMKNHFDRHIAKHEARNDPLSIYLSPPIVPPNTNIHILKNANFFVNHFMGSGGV</sequence>
<evidence type="ECO:0000313" key="2">
    <source>
        <dbReference type="Proteomes" id="UP000695562"/>
    </source>
</evidence>
<reference evidence="1" key="1">
    <citation type="submission" date="2020-01" db="EMBL/GenBank/DDBJ databases">
        <title>Development of genomics and gene disruption for Polysphondylium violaceum indicates a role for the polyketide synthase stlB in stalk morphogenesis.</title>
        <authorList>
            <person name="Narita B."/>
            <person name="Kawabe Y."/>
            <person name="Kin K."/>
            <person name="Saito T."/>
            <person name="Gibbs R."/>
            <person name="Kuspa A."/>
            <person name="Muzny D."/>
            <person name="Queller D."/>
            <person name="Richards S."/>
            <person name="Strassman J."/>
            <person name="Sucgang R."/>
            <person name="Worley K."/>
            <person name="Schaap P."/>
        </authorList>
    </citation>
    <scope>NUCLEOTIDE SEQUENCE</scope>
    <source>
        <strain evidence="1">QSvi11</strain>
    </source>
</reference>
<dbReference type="EMBL" id="AJWJ01000056">
    <property type="protein sequence ID" value="KAF2076562.1"/>
    <property type="molecule type" value="Genomic_DNA"/>
</dbReference>
<protein>
    <submittedName>
        <fullName evidence="1">Uncharacterized protein</fullName>
    </submittedName>
</protein>
<dbReference type="Proteomes" id="UP000695562">
    <property type="component" value="Unassembled WGS sequence"/>
</dbReference>
<gene>
    <name evidence="1" type="ORF">CYY_002113</name>
</gene>
<evidence type="ECO:0000313" key="1">
    <source>
        <dbReference type="EMBL" id="KAF2076562.1"/>
    </source>
</evidence>
<proteinExistence type="predicted"/>
<keyword evidence="2" id="KW-1185">Reference proteome</keyword>
<name>A0A8J4V772_9MYCE</name>
<accession>A0A8J4V772</accession>
<dbReference type="AlphaFoldDB" id="A0A8J4V772"/>
<organism evidence="1 2">
    <name type="scientific">Polysphondylium violaceum</name>
    <dbReference type="NCBI Taxonomy" id="133409"/>
    <lineage>
        <taxon>Eukaryota</taxon>
        <taxon>Amoebozoa</taxon>
        <taxon>Evosea</taxon>
        <taxon>Eumycetozoa</taxon>
        <taxon>Dictyostelia</taxon>
        <taxon>Dictyosteliales</taxon>
        <taxon>Dictyosteliaceae</taxon>
        <taxon>Polysphondylium</taxon>
    </lineage>
</organism>